<evidence type="ECO:0000313" key="6">
    <source>
        <dbReference type="Proteomes" id="UP000251856"/>
    </source>
</evidence>
<feature type="region of interest" description="Disordered" evidence="1">
    <location>
        <begin position="862"/>
        <end position="928"/>
    </location>
</feature>
<keyword evidence="6" id="KW-1185">Reference proteome</keyword>
<evidence type="ECO:0000256" key="1">
    <source>
        <dbReference type="SAM" id="MobiDB-lite"/>
    </source>
</evidence>
<feature type="domain" description="Bacteriophage N4 RNA polymerase helical" evidence="4">
    <location>
        <begin position="1909"/>
        <end position="1968"/>
    </location>
</feature>
<dbReference type="Pfam" id="PF21769">
    <property type="entry name" value="vRNAP_dom"/>
    <property type="match status" value="1"/>
</dbReference>
<accession>A0A2Z4QFM6</accession>
<protein>
    <submittedName>
        <fullName evidence="5">Virion-encapsulated RNA polymerase</fullName>
    </submittedName>
</protein>
<gene>
    <name evidence="5" type="ORF">vBRpoPV12_62</name>
</gene>
<dbReference type="InterPro" id="IPR049432">
    <property type="entry name" value="vRNAP_dom"/>
</dbReference>
<dbReference type="Proteomes" id="UP000251856">
    <property type="component" value="Segment"/>
</dbReference>
<organism evidence="5 6">
    <name type="scientific">Ruegeria phage vB_RpoP-V12</name>
    <dbReference type="NCBI Taxonomy" id="2218611"/>
    <lineage>
        <taxon>Viruses</taxon>
        <taxon>Duplodnaviria</taxon>
        <taxon>Heunggongvirae</taxon>
        <taxon>Uroviricota</taxon>
        <taxon>Caudoviricetes</taxon>
        <taxon>Schitoviridae</taxon>
        <taxon>Rhodovirinae</taxon>
        <taxon>Aorunvirus</taxon>
        <taxon>Aorunvirus V12</taxon>
    </lineage>
</organism>
<feature type="compositionally biased region" description="Low complexity" evidence="1">
    <location>
        <begin position="887"/>
        <end position="898"/>
    </location>
</feature>
<sequence>MSERDELLASEMIAARLRDPNFQDTAAVARTRNTGFSDQLIQDMATLNDVEIRAKYGDPVYRAAMRMGEGSARVERIDRGDRSTGEVISDSATGAAGAAYRTFGNLAGIGAGYMIDWMTDGAIPREQATADILSEHNANVESFLQDNLTTQLQDRTRLFQIEGELDTMDNQATYEREVQEGADPFMAALRREGRNAVESAERAWNSPDVTGQIISEGIGDLALSVPLAGAGGLIAKGASTALIRNTVAQRAAQAAGISAGAATTEVAGVYAETVNDVMSIPMERLAQTSSVYNALLAEGFSPEDAQLQLAGMAAETAAIRQIAPSLALGFITSRFEAMPIGSFRGVGVTKGLLSIAGEGIEEAGQGASGTINRNLSVEEYAQIGRGTLDGVGEEAALGAIAGMGVAGVMATPNTARGAANEAVNAANTLFTETTYNDPLRQEILGGSPVSRAAEVFSDVTRPVREAAGSVVSVGAEQASKLAGRVGQEIIEYTNRPTDKEVVESVQATVNATESLREVAAKGQLRDSVQTAFSTPDVEVPSEGLADVAGGSRNVFENVTGIVAKMGSKGFKATEADTAYAAAQFQKLQGMVTSLPKQAQKEFGKVLSSKMVQNVVSKATNLDLNKEGAPTDVTTVRNVAKVNPTAVNPDATDLILEQSGEQISPEDTKLMKAASKLARIVNRNVEAKVQISRTENVNLTASGRPAGKEKTITDVSRQIFADGMVSEGGKKLRSINDFVREIFTGIQSPEGTVINQQGRVQTVSDVMTDMQNFAQHMVNKVQALNASLADGYITPEGKRGGRLKDFDSPVRGVRREGVRYSPDNANSVAFAQQVAEDQNAVVDAFNTLREEFPEILGSFPKMEKVELAKPDTQPTGIEEEVSQETSDEQNQQTNQETQTPTANDEVSPETEEQNQTTEEDLNISTDTGFITDDNDNVMVFYHGTGGVEFDQFADSKDGIFLTTRKGQGREYAIGKSNPRLMSVNVRATNPLLVETDDPQNQWLTKRGQLEMDYKAGNHDAIILSNGTEAIVIVFNGDQIAIVNQNIDARPTAVEEESNSERDETEEGAPATSEVETNEEIVSDEPIPSSTKWDDVVAQMTEAEKSRMRETVRERLGNARDFIKTTMPTMNKFIKQIRIVPMRVAGLGHAFFADQTIHIREDGFNPDGTLNDLGKAILIHEAGHLVDNHANLVGRPYSSARMFYKGGQIFNEMNALRGKMSGYFNNRLEYAFTRKDPETIASELFAVATEMAFSTEEFSGELGYTAAFMEEVYGDLIRTETTGTAAEVSSEETQAPNGERDTGESEGGDTAPVSGFIRKVTELFNKSFAPRTGDAVVTSLEDFMQKFGTGFKMNREYLTIMNEVLPEFVQRMNARLKMRVKDGQITKTIAQHIKDGRVEFRKFKAGALMNPETERYDENMLNLAVLAVMDFIATAAASDPRKLDDTLEKMGLNKLDLTEEGLNKVLFGIPPSQLSDTIADDLKRLWHIKENEESSVDDLEGITHGFAKEILTVLAEMDIIDIDSVKLTNETNQQDAATILVNTEKMSDYQKRIAGAKGEGISNTVRETIFNESRESYSIGSKIPTVSVRKGRGTGIMSVLERMAVRRMQDIPHRLQEGRARLLEAIGEDNLAIMLGYRDPASVTHPVLKRSVLGKNASVRRDLLEVTDLVNGMMEQQASEVFFPVGVTQVGRHQMQGPNPQNNKLMRYVVAPQRSVLSTTDADDTQAFWLGVVQQADLFKAEKKDHATHLPAAIETFNTKYGNAVDMVKTMLEGGEFDSDAFLAEVGQVEPAVLAAIEAVAVRELAMERGDATFETALSFELDGLTNGAANMMINFGHGLMTPEDWGNFKRVGYFLGTTAMTVTKFFTNKEKDLYEMVSQLGDQMMTGDLKFLKPWQQEQRKAAGRLASAFGNFEMDTTTGDFWMTRNTAKNPMTKVNYGSGVQGVAIGVADDMLLEFYEKLQDMPENADWDTYYYPGVLKDMETLGLKLPNSFDKNFVFSNDQVEAFRKSIQFTVGKVLTNATRQVLGHRIEQLNDMLVLSTNIQSKYLQKLFDREINLLAEKLAREGTIKRNKKGEPNKGEIPRKYFKELEDRLSQMGAIFVSDEQTLAVGGFDKKLTDLRLSSNFDEKLVTPARMRRPDDVGVRALPFAVIGTGDAMMMNLIFGADNAPNDVLPVFDGIDVPVSKIKQYAPQINEAVLKSWDRDVLGMAVQNFEGFMSNKLDSDILNDVWAELMTDNKKESLKFFQGPEDLQAEMAKRLKENRARKKVFRQMAVSVDQMGGSDVGFSRDGETWTLSEVNHRIEKEMNNDTKPKDVKKPVEFTTAKALLDNMRNLTPDQKKAVEILKPLMGDVTVIFGTLDQLNEYRQQNFPDDGVVLKAPSNYDFKNNVMFMSVDTNESVLHEMVHAATYGLVLNHYEGVTNPAVARLEVLMQEFMDIQSDGKAMNEAQAAIARRMARNDPVNQAAAVNEFMAYVLTNSRVRTAAKQASVIANFGSKVMALLRRMLGGMPASMFDHVVFNTRVLNEPNVDDGGNGNTPPPDDPGDETSGPFENHSDYWIENLKAYMRSFVTDSPAKQKTGRDIYNAEKVINDLRQGGLLANSKDRSTFKAIYGIMLSNMKLDATARIALTRVFQHIVENMTPEMFGSTPEDRQTYSAVLNSFGSIENEGTSDAAAVLFALSQTSKKFRAVLEQIPAPEAEASVEGSLVDFMTRAASFSMKKLMGSLNESNAPQEVLDAVAKIIIDHDKEKEFRLLKRVTESLTAADNFVSGKLSATSDWMLRKDQDIQAQSRGKVIPFLMSSVTLATNLLDKKNTELTGEATKRITHMGLPVLSIVPIREMVSEIVGTDKQNSKVVDLLNKVNAAVSGMRQAYREDLPGILEREFINPPTKEQWKAMFDTLAKTDFSALVNLDNMRQTMKFLEESATRRNEIQRLEQDLAQTLSGSAMADVIAKSKQLADFMNGQSVGKLLVRNAYAIVKNLDGEGTPDMVSKIDRLVSVYALDRMDSQTREEVVQLWQADPNGVTSMVAYIQGLNEAEEAKPGITEQARLNGYKGYIPNEGRKNTQIIVDLDTNKDARERMGYVKLDIPYEGETDSIFPRSYYISTVRRQGGYSQGVMQNVAMTYRGVDTNTGLTVGNSVAGLITGDSSVDRILQNQLNPNTVLENEQEALMPVFAGDGSVLGFERSISEEMQNLHLGREENLAVMLGAWAGRQVEESLADQYNKQLVDELHKLWEKRPNGTDAEFEDMKRSSDKIYQESWKLIPQSTKNYIESKFEGRFMVPRSMVNLAVGYREPSITDMWSGKTRIPKPLQAAIVASTEAIMGRKAMRWLSTGEEALQGAVSTAKDIIVVRSLVVPVANVQANVMQLANAGVPVKQITKGYRAKLAEAEEFIQNRTKIIDLQQKMKIARNDNQKQILQDRIQVLQDLNKQMSIAPMIEAGQFKNLSEGITDLDVDISSGRIGDYIEKLSERLPERATDIVKVGLVSKSTKLYQVLNRATQYGDFIAKSIYYDHLISQGLSAEVASAMINEEFVNFSVLPGRVRSGLESNGLTWFMAFKIRILKIAAKQMRDNPVRSLAINSVVDVGGPITDNILVVIAEGRLDYATGFEMLFDAPELNPWINLMNGGQ</sequence>
<dbReference type="InterPro" id="IPR049522">
    <property type="entry name" value="ART-PolyVal_dom"/>
</dbReference>
<feature type="domain" description="Virion DNA-directed RNA polymerase" evidence="3">
    <location>
        <begin position="2144"/>
        <end position="2281"/>
    </location>
</feature>
<reference evidence="5 6" key="1">
    <citation type="submission" date="2018-03" db="EMBL/GenBank/DDBJ databases">
        <title>Diverse roseophages infecting R. pomeroyi DSS-3.</title>
        <authorList>
            <person name="Zhan Y."/>
            <person name="Chen F."/>
            <person name="Wommack E.K."/>
            <person name="Nasko D."/>
        </authorList>
    </citation>
    <scope>NUCLEOTIDE SEQUENCE [LARGE SCALE GENOMIC DNA]</scope>
</reference>
<feature type="compositionally biased region" description="Acidic residues" evidence="1">
    <location>
        <begin position="905"/>
        <end position="920"/>
    </location>
</feature>
<evidence type="ECO:0000313" key="5">
    <source>
        <dbReference type="EMBL" id="AWY08849.1"/>
    </source>
</evidence>
<feature type="compositionally biased region" description="Acidic residues" evidence="1">
    <location>
        <begin position="1052"/>
        <end position="1065"/>
    </location>
</feature>
<dbReference type="InterPro" id="IPR053805">
    <property type="entry name" value="N4_RNAP_helical"/>
</dbReference>
<proteinExistence type="predicted"/>
<feature type="region of interest" description="Disordered" evidence="1">
    <location>
        <begin position="2526"/>
        <end position="2554"/>
    </location>
</feature>
<feature type="region of interest" description="Disordered" evidence="1">
    <location>
        <begin position="1281"/>
        <end position="1310"/>
    </location>
</feature>
<evidence type="ECO:0000259" key="3">
    <source>
        <dbReference type="Pfam" id="PF21769"/>
    </source>
</evidence>
<evidence type="ECO:0000259" key="2">
    <source>
        <dbReference type="Pfam" id="PF18760"/>
    </source>
</evidence>
<dbReference type="Gene3D" id="3.30.70.2440">
    <property type="match status" value="2"/>
</dbReference>
<dbReference type="Pfam" id="PF21894">
    <property type="entry name" value="N4_RNAP_helical"/>
    <property type="match status" value="1"/>
</dbReference>
<dbReference type="EMBL" id="MH015250">
    <property type="protein sequence ID" value="AWY08849.1"/>
    <property type="molecule type" value="Genomic_DNA"/>
</dbReference>
<dbReference type="Pfam" id="PF18760">
    <property type="entry name" value="ART-PolyVal"/>
    <property type="match status" value="1"/>
</dbReference>
<feature type="domain" description="ART-PolyVal-like" evidence="2">
    <location>
        <begin position="931"/>
        <end position="1044"/>
    </location>
</feature>
<feature type="region of interest" description="Disordered" evidence="1">
    <location>
        <begin position="1049"/>
        <end position="1088"/>
    </location>
</feature>
<feature type="compositionally biased region" description="Acidic residues" evidence="1">
    <location>
        <begin position="876"/>
        <end position="886"/>
    </location>
</feature>
<name>A0A2Z4QFM6_9CAUD</name>
<evidence type="ECO:0000259" key="4">
    <source>
        <dbReference type="Pfam" id="PF21894"/>
    </source>
</evidence>